<accession>A0A1G2PUC8</accession>
<evidence type="ECO:0000313" key="1">
    <source>
        <dbReference type="EMBL" id="OHA51201.1"/>
    </source>
</evidence>
<sequence length="280" mass="32542">MLPSTYENEYYKAEIINKVVIDGHEVGYFLVVSKTGYAEYLLSCDCAIIDDKEFGFNPWDSIGGKRCKYLHAAMALRQYEVAQEIGEKYDLDDLATKFPYISDALKDAVLELFTRSQNNEWLGGHTNYLPGTLVSEILKYTMEFGADMEQVWTCVNILEREEKLSVGFSFYIGVLVPYDKKRKVKNPIYPYLRKKISIFSVKVFSPIHGCDPLEWLIQVFNHSGKNVYEVRIPIEYLPKWLVLSETKEERYHPVDIARMNLALAETEDKIWNNNVEWAQK</sequence>
<comment type="caution">
    <text evidence="1">The sequence shown here is derived from an EMBL/GenBank/DDBJ whole genome shotgun (WGS) entry which is preliminary data.</text>
</comment>
<reference evidence="1 2" key="1">
    <citation type="journal article" date="2016" name="Nat. Commun.">
        <title>Thousands of microbial genomes shed light on interconnected biogeochemical processes in an aquifer system.</title>
        <authorList>
            <person name="Anantharaman K."/>
            <person name="Brown C.T."/>
            <person name="Hug L.A."/>
            <person name="Sharon I."/>
            <person name="Castelle C.J."/>
            <person name="Probst A.J."/>
            <person name="Thomas B.C."/>
            <person name="Singh A."/>
            <person name="Wilkins M.J."/>
            <person name="Karaoz U."/>
            <person name="Brodie E.L."/>
            <person name="Williams K.H."/>
            <person name="Hubbard S.S."/>
            <person name="Banfield J.F."/>
        </authorList>
    </citation>
    <scope>NUCLEOTIDE SEQUENCE [LARGE SCALE GENOMIC DNA]</scope>
</reference>
<organism evidence="1 2">
    <name type="scientific">Candidatus Terrybacteria bacterium RIFCSPLOWO2_01_FULL_40_23</name>
    <dbReference type="NCBI Taxonomy" id="1802366"/>
    <lineage>
        <taxon>Bacteria</taxon>
        <taxon>Candidatus Terryibacteriota</taxon>
    </lineage>
</organism>
<dbReference type="AlphaFoldDB" id="A0A1G2PUC8"/>
<evidence type="ECO:0000313" key="2">
    <source>
        <dbReference type="Proteomes" id="UP000176951"/>
    </source>
</evidence>
<dbReference type="EMBL" id="MHSW01000025">
    <property type="protein sequence ID" value="OHA51201.1"/>
    <property type="molecule type" value="Genomic_DNA"/>
</dbReference>
<protein>
    <submittedName>
        <fullName evidence="1">Uncharacterized protein</fullName>
    </submittedName>
</protein>
<proteinExistence type="predicted"/>
<name>A0A1G2PUC8_9BACT</name>
<gene>
    <name evidence="1" type="ORF">A3A97_02935</name>
</gene>
<dbReference type="Proteomes" id="UP000176951">
    <property type="component" value="Unassembled WGS sequence"/>
</dbReference>